<accession>A0AAD7R9G1</accession>
<comment type="caution">
    <text evidence="2">The sequence shown here is derived from an EMBL/GenBank/DDBJ whole genome shotgun (WGS) entry which is preliminary data.</text>
</comment>
<reference evidence="2" key="1">
    <citation type="journal article" date="2023" name="Science">
        <title>Genome structures resolve the early diversification of teleost fishes.</title>
        <authorList>
            <person name="Parey E."/>
            <person name="Louis A."/>
            <person name="Montfort J."/>
            <person name="Bouchez O."/>
            <person name="Roques C."/>
            <person name="Iampietro C."/>
            <person name="Lluch J."/>
            <person name="Castinel A."/>
            <person name="Donnadieu C."/>
            <person name="Desvignes T."/>
            <person name="Floi Bucao C."/>
            <person name="Jouanno E."/>
            <person name="Wen M."/>
            <person name="Mejri S."/>
            <person name="Dirks R."/>
            <person name="Jansen H."/>
            <person name="Henkel C."/>
            <person name="Chen W.J."/>
            <person name="Zahm M."/>
            <person name="Cabau C."/>
            <person name="Klopp C."/>
            <person name="Thompson A.W."/>
            <person name="Robinson-Rechavi M."/>
            <person name="Braasch I."/>
            <person name="Lecointre G."/>
            <person name="Bobe J."/>
            <person name="Postlethwait J.H."/>
            <person name="Berthelot C."/>
            <person name="Roest Crollius H."/>
            <person name="Guiguen Y."/>
        </authorList>
    </citation>
    <scope>NUCLEOTIDE SEQUENCE</scope>
    <source>
        <strain evidence="2">NC1722</strain>
    </source>
</reference>
<organism evidence="2 3">
    <name type="scientific">Aldrovandia affinis</name>
    <dbReference type="NCBI Taxonomy" id="143900"/>
    <lineage>
        <taxon>Eukaryota</taxon>
        <taxon>Metazoa</taxon>
        <taxon>Chordata</taxon>
        <taxon>Craniata</taxon>
        <taxon>Vertebrata</taxon>
        <taxon>Euteleostomi</taxon>
        <taxon>Actinopterygii</taxon>
        <taxon>Neopterygii</taxon>
        <taxon>Teleostei</taxon>
        <taxon>Notacanthiformes</taxon>
        <taxon>Halosauridae</taxon>
        <taxon>Aldrovandia</taxon>
    </lineage>
</organism>
<evidence type="ECO:0000313" key="3">
    <source>
        <dbReference type="Proteomes" id="UP001221898"/>
    </source>
</evidence>
<feature type="non-terminal residue" evidence="2">
    <location>
        <position position="1"/>
    </location>
</feature>
<evidence type="ECO:0000313" key="2">
    <source>
        <dbReference type="EMBL" id="KAJ8372253.1"/>
    </source>
</evidence>
<protein>
    <submittedName>
        <fullName evidence="2">Uncharacterized protein</fullName>
    </submittedName>
</protein>
<evidence type="ECO:0000256" key="1">
    <source>
        <dbReference type="SAM" id="MobiDB-lite"/>
    </source>
</evidence>
<dbReference type="Proteomes" id="UP001221898">
    <property type="component" value="Unassembled WGS sequence"/>
</dbReference>
<proteinExistence type="predicted"/>
<feature type="region of interest" description="Disordered" evidence="1">
    <location>
        <begin position="1"/>
        <end position="231"/>
    </location>
</feature>
<dbReference type="EMBL" id="JAINUG010000409">
    <property type="protein sequence ID" value="KAJ8372253.1"/>
    <property type="molecule type" value="Genomic_DNA"/>
</dbReference>
<name>A0AAD7R9G1_9TELE</name>
<dbReference type="AlphaFoldDB" id="A0AAD7R9G1"/>
<gene>
    <name evidence="2" type="ORF">AAFF_G00291080</name>
</gene>
<keyword evidence="3" id="KW-1185">Reference proteome</keyword>
<sequence length="231" mass="25986">MHHPAEQYCGRGIRDSTPLDVQNRGPWPPIGSRGWAPPPWGPGTVPQSQHPPHPPLRRVIGPNHPNKFYNQGPSARGRDKPEPEQAIGQALPWEQRQPRPWEQQGQQPGPAHPHQEYNTRPGGPAPTRPHQLQRGQYGGPHYPRPRAPPPMGEGWNHTHHQSRGFPGKKMGAPRKRPVTPHGEHSLSQQSRPPRHARPPEDCAGPKRKRRSSSEQIPNPGTQRFFPLEHSQ</sequence>